<evidence type="ECO:0000256" key="6">
    <source>
        <dbReference type="RuleBase" id="RU365102"/>
    </source>
</evidence>
<keyword evidence="8" id="KW-1185">Reference proteome</keyword>
<dbReference type="RefSeq" id="WP_201085623.1">
    <property type="nucleotide sequence ID" value="NZ_CAJNAS010000011.1"/>
</dbReference>
<evidence type="ECO:0000256" key="2">
    <source>
        <dbReference type="ARBA" id="ARBA00009190"/>
    </source>
</evidence>
<accession>A0A9N8MW44</accession>
<evidence type="ECO:0000256" key="1">
    <source>
        <dbReference type="ARBA" id="ARBA00004141"/>
    </source>
</evidence>
<dbReference type="GO" id="GO:0046873">
    <property type="term" value="F:metal ion transmembrane transporter activity"/>
    <property type="evidence" value="ECO:0007669"/>
    <property type="project" value="InterPro"/>
</dbReference>
<gene>
    <name evidence="7" type="primary">mneA</name>
    <name evidence="7" type="ORF">R70211_04041</name>
</gene>
<dbReference type="PANTHER" id="PTHR12608">
    <property type="entry name" value="TRANSMEMBRANE PROTEIN HTP-1 RELATED"/>
    <property type="match status" value="1"/>
</dbReference>
<organism evidence="7 8">
    <name type="scientific">Paraburkholderia domus</name>
    <dbReference type="NCBI Taxonomy" id="2793075"/>
    <lineage>
        <taxon>Bacteria</taxon>
        <taxon>Pseudomonadati</taxon>
        <taxon>Pseudomonadota</taxon>
        <taxon>Betaproteobacteria</taxon>
        <taxon>Burkholderiales</taxon>
        <taxon>Burkholderiaceae</taxon>
        <taxon>Paraburkholderia</taxon>
    </lineage>
</organism>
<dbReference type="Pfam" id="PF01169">
    <property type="entry name" value="GDT1"/>
    <property type="match status" value="2"/>
</dbReference>
<comment type="caution">
    <text evidence="7">The sequence shown here is derived from an EMBL/GenBank/DDBJ whole genome shotgun (WGS) entry which is preliminary data.</text>
</comment>
<name>A0A9N8MW44_9BURK</name>
<dbReference type="PANTHER" id="PTHR12608:SF1">
    <property type="entry name" value="TRANSMEMBRANE PROTEIN 165"/>
    <property type="match status" value="1"/>
</dbReference>
<evidence type="ECO:0000313" key="7">
    <source>
        <dbReference type="EMBL" id="CAE6913222.1"/>
    </source>
</evidence>
<evidence type="ECO:0000256" key="5">
    <source>
        <dbReference type="ARBA" id="ARBA00023136"/>
    </source>
</evidence>
<reference evidence="7" key="1">
    <citation type="submission" date="2021-02" db="EMBL/GenBank/DDBJ databases">
        <authorList>
            <person name="Vanwijnsberghe S."/>
        </authorList>
    </citation>
    <scope>NUCLEOTIDE SEQUENCE</scope>
    <source>
        <strain evidence="7">R-70211</strain>
    </source>
</reference>
<dbReference type="AlphaFoldDB" id="A0A9N8MW44"/>
<comment type="similarity">
    <text evidence="2 6">Belongs to the GDT1 family.</text>
</comment>
<dbReference type="Proteomes" id="UP000675121">
    <property type="component" value="Unassembled WGS sequence"/>
</dbReference>
<dbReference type="EMBL" id="CAJNAS010000011">
    <property type="protein sequence ID" value="CAE6913222.1"/>
    <property type="molecule type" value="Genomic_DNA"/>
</dbReference>
<dbReference type="GO" id="GO:0016020">
    <property type="term" value="C:membrane"/>
    <property type="evidence" value="ECO:0007669"/>
    <property type="project" value="UniProtKB-SubCell"/>
</dbReference>
<feature type="transmembrane region" description="Helical" evidence="6">
    <location>
        <begin position="167"/>
        <end position="188"/>
    </location>
</feature>
<proteinExistence type="inferred from homology"/>
<evidence type="ECO:0000256" key="3">
    <source>
        <dbReference type="ARBA" id="ARBA00022692"/>
    </source>
</evidence>
<feature type="transmembrane region" description="Helical" evidence="6">
    <location>
        <begin position="37"/>
        <end position="61"/>
    </location>
</feature>
<sequence>MQSFLVSTSVVGLAEIGDKTQLLSLVLAARYRKPIPIILGVLAATLLNHGASGALGVWLASILSPNVLNWAVVVSFAVMAVWILIPDKLDDADAVLTKNSMGVFGTTAVTFFVAEMGDKTQIVTIALAARFHEFFGVVAGTTLGMMLANVPVIYLGHKFADRLPTKAVHILAAVIFVCLGGLALRTALYPQAHPLF</sequence>
<protein>
    <recommendedName>
        <fullName evidence="6">GDT1 family protein</fullName>
    </recommendedName>
</protein>
<dbReference type="InterPro" id="IPR001727">
    <property type="entry name" value="GDT1-like"/>
</dbReference>
<keyword evidence="5 6" id="KW-0472">Membrane</keyword>
<keyword evidence="3 6" id="KW-0812">Transmembrane</keyword>
<evidence type="ECO:0000313" key="8">
    <source>
        <dbReference type="Proteomes" id="UP000675121"/>
    </source>
</evidence>
<feature type="transmembrane region" description="Helical" evidence="6">
    <location>
        <begin position="96"/>
        <end position="114"/>
    </location>
</feature>
<feature type="transmembrane region" description="Helical" evidence="6">
    <location>
        <begin position="134"/>
        <end position="155"/>
    </location>
</feature>
<evidence type="ECO:0000256" key="4">
    <source>
        <dbReference type="ARBA" id="ARBA00022989"/>
    </source>
</evidence>
<feature type="transmembrane region" description="Helical" evidence="6">
    <location>
        <begin position="67"/>
        <end position="84"/>
    </location>
</feature>
<keyword evidence="4 6" id="KW-1133">Transmembrane helix</keyword>
<comment type="subcellular location">
    <subcellularLocation>
        <location evidence="1 6">Membrane</location>
        <topology evidence="1 6">Multi-pass membrane protein</topology>
    </subcellularLocation>
</comment>